<comment type="caution">
    <text evidence="11">The sequence shown here is derived from an EMBL/GenBank/DDBJ whole genome shotgun (WGS) entry which is preliminary data.</text>
</comment>
<dbReference type="GO" id="GO:0015031">
    <property type="term" value="P:protein transport"/>
    <property type="evidence" value="ECO:0007669"/>
    <property type="project" value="UniProtKB-KW"/>
</dbReference>
<comment type="similarity">
    <text evidence="1">Belongs to the syntaxin family.</text>
</comment>
<evidence type="ECO:0000256" key="3">
    <source>
        <dbReference type="ARBA" id="ARBA00022692"/>
    </source>
</evidence>
<dbReference type="SUPFAM" id="SSF47661">
    <property type="entry name" value="t-snare proteins"/>
    <property type="match status" value="1"/>
</dbReference>
<dbReference type="FunFam" id="1.20.58.90:FF:000004">
    <property type="entry name" value="Syntaxin 10"/>
    <property type="match status" value="1"/>
</dbReference>
<feature type="domain" description="Syntaxin 6/10/61 N-terminal" evidence="10">
    <location>
        <begin position="11"/>
        <end position="109"/>
    </location>
</feature>
<proteinExistence type="inferred from homology"/>
<dbReference type="CDD" id="cd21442">
    <property type="entry name" value="SNARE_NTD_STX6-like"/>
    <property type="match status" value="1"/>
</dbReference>
<dbReference type="GO" id="GO:0016020">
    <property type="term" value="C:membrane"/>
    <property type="evidence" value="ECO:0007669"/>
    <property type="project" value="InterPro"/>
</dbReference>
<dbReference type="OrthoDB" id="1889309at2759"/>
<protein>
    <submittedName>
        <fullName evidence="11">Syntaxin-61</fullName>
    </submittedName>
</protein>
<evidence type="ECO:0000256" key="7">
    <source>
        <dbReference type="ARBA" id="ARBA00023136"/>
    </source>
</evidence>
<keyword evidence="7" id="KW-0472">Membrane</keyword>
<dbReference type="Proteomes" id="UP000623129">
    <property type="component" value="Unassembled WGS sequence"/>
</dbReference>
<gene>
    <name evidence="11" type="ORF">FCM35_KLT02107</name>
</gene>
<dbReference type="GO" id="GO:0048193">
    <property type="term" value="P:Golgi vesicle transport"/>
    <property type="evidence" value="ECO:0007669"/>
    <property type="project" value="InterPro"/>
</dbReference>
<evidence type="ECO:0000313" key="11">
    <source>
        <dbReference type="EMBL" id="KAF3332530.1"/>
    </source>
</evidence>
<organism evidence="11 12">
    <name type="scientific">Carex littledalei</name>
    <dbReference type="NCBI Taxonomy" id="544730"/>
    <lineage>
        <taxon>Eukaryota</taxon>
        <taxon>Viridiplantae</taxon>
        <taxon>Streptophyta</taxon>
        <taxon>Embryophyta</taxon>
        <taxon>Tracheophyta</taxon>
        <taxon>Spermatophyta</taxon>
        <taxon>Magnoliopsida</taxon>
        <taxon>Liliopsida</taxon>
        <taxon>Poales</taxon>
        <taxon>Cyperaceae</taxon>
        <taxon>Cyperoideae</taxon>
        <taxon>Cariceae</taxon>
        <taxon>Carex</taxon>
        <taxon>Carex subgen. Euthyceras</taxon>
    </lineage>
</organism>
<feature type="region of interest" description="Disordered" evidence="9">
    <location>
        <begin position="165"/>
        <end position="220"/>
    </location>
</feature>
<dbReference type="AlphaFoldDB" id="A0A833QTT4"/>
<evidence type="ECO:0000256" key="1">
    <source>
        <dbReference type="ARBA" id="ARBA00009063"/>
    </source>
</evidence>
<evidence type="ECO:0000256" key="6">
    <source>
        <dbReference type="ARBA" id="ARBA00023034"/>
    </source>
</evidence>
<dbReference type="Gene3D" id="1.20.58.90">
    <property type="match status" value="1"/>
</dbReference>
<keyword evidence="2" id="KW-0813">Transport</keyword>
<evidence type="ECO:0000256" key="2">
    <source>
        <dbReference type="ARBA" id="ARBA00022448"/>
    </source>
</evidence>
<evidence type="ECO:0000313" key="12">
    <source>
        <dbReference type="Proteomes" id="UP000623129"/>
    </source>
</evidence>
<reference evidence="11" key="1">
    <citation type="submission" date="2020-01" db="EMBL/GenBank/DDBJ databases">
        <title>Genome sequence of Kobresia littledalei, the first chromosome-level genome in the family Cyperaceae.</title>
        <authorList>
            <person name="Qu G."/>
        </authorList>
    </citation>
    <scope>NUCLEOTIDE SEQUENCE</scope>
    <source>
        <strain evidence="11">C.B.Clarke</strain>
        <tissue evidence="11">Leaf</tissue>
    </source>
</reference>
<dbReference type="InterPro" id="IPR010989">
    <property type="entry name" value="SNARE"/>
</dbReference>
<evidence type="ECO:0000256" key="8">
    <source>
        <dbReference type="ARBA" id="ARBA00037801"/>
    </source>
</evidence>
<evidence type="ECO:0000256" key="9">
    <source>
        <dbReference type="SAM" id="MobiDB-lite"/>
    </source>
</evidence>
<sequence>MATSFDRWEKDPFFAAAEEVQESSDRMESVYRRWIQEKDICEGSNESSDSNFGFADVSKELHTALGTAKWQLEELERAIESTDVANSAGKDTRTRHSQFVSAIRSLIDIVENSLKEASSGNVENTITWVNLDKQERDELALFLSCPSKEKPKPSTNDARMDFVKDLPESSSSESRDGRNENKHRRFLSADANIGSWKINMPSEGEDTSEKSSDDRERPNLQLPKILSFSGLNGALEMKPRGKWYKSGGRKGKGGGRIVDLEASIPLKNNQANLVNEETFCESSSRNCLSTCGEENCEKEINGWVGAFHRQIQRSQYQLQYGRPIQVATSVVLAFCVYVEYKLLIICFKADYKKVNVLTWNWMTLDTDDFLNTSPCIEYVTSRYHLSNTLLMLNNAKGCALYEVVPAEPWNWDSQEPDEMGQGELPQNLIQKGGYIFVFSGNEQETIRQF</sequence>
<keyword evidence="6" id="KW-0333">Golgi apparatus</keyword>
<feature type="compositionally biased region" description="Basic and acidic residues" evidence="9">
    <location>
        <begin position="207"/>
        <end position="218"/>
    </location>
</feature>
<feature type="compositionally biased region" description="Basic and acidic residues" evidence="9">
    <location>
        <begin position="165"/>
        <end position="180"/>
    </location>
</feature>
<evidence type="ECO:0000259" key="10">
    <source>
        <dbReference type="Pfam" id="PF09177"/>
    </source>
</evidence>
<keyword evidence="3" id="KW-0812">Transmembrane</keyword>
<dbReference type="PANTHER" id="PTHR34949:SF6">
    <property type="entry name" value="EXPRESSED PROTEIN"/>
    <property type="match status" value="1"/>
</dbReference>
<dbReference type="PANTHER" id="PTHR34949">
    <property type="entry name" value="OS05G0443700 PROTEIN"/>
    <property type="match status" value="1"/>
</dbReference>
<keyword evidence="5" id="KW-1133">Transmembrane helix</keyword>
<comment type="subcellular location">
    <subcellularLocation>
        <location evidence="8">Golgi apparatus</location>
        <location evidence="8">trans-Golgi network membrane</location>
        <topology evidence="8">Single-pass type IV membrane protein</topology>
    </subcellularLocation>
</comment>
<keyword evidence="12" id="KW-1185">Reference proteome</keyword>
<dbReference type="GO" id="GO:0005794">
    <property type="term" value="C:Golgi apparatus"/>
    <property type="evidence" value="ECO:0007669"/>
    <property type="project" value="UniProtKB-SubCell"/>
</dbReference>
<dbReference type="InterPro" id="IPR015260">
    <property type="entry name" value="Syntaxin-6/10/61_N"/>
</dbReference>
<dbReference type="EMBL" id="SWLB01000011">
    <property type="protein sequence ID" value="KAF3332530.1"/>
    <property type="molecule type" value="Genomic_DNA"/>
</dbReference>
<accession>A0A833QTT4</accession>
<evidence type="ECO:0000256" key="5">
    <source>
        <dbReference type="ARBA" id="ARBA00022989"/>
    </source>
</evidence>
<evidence type="ECO:0000256" key="4">
    <source>
        <dbReference type="ARBA" id="ARBA00022927"/>
    </source>
</evidence>
<dbReference type="Pfam" id="PF09177">
    <property type="entry name" value="STX6_10_61_N"/>
    <property type="match status" value="1"/>
</dbReference>
<name>A0A833QTT4_9POAL</name>
<keyword evidence="4" id="KW-0653">Protein transport</keyword>